<dbReference type="FunFam" id="4.10.1250.10:FF:000001">
    <property type="entry name" value="Aminomethyltransferase"/>
    <property type="match status" value="1"/>
</dbReference>
<evidence type="ECO:0000256" key="5">
    <source>
        <dbReference type="ARBA" id="ARBA00031395"/>
    </source>
</evidence>
<dbReference type="Pfam" id="PF08669">
    <property type="entry name" value="GCV_T_C"/>
    <property type="match status" value="1"/>
</dbReference>
<evidence type="ECO:0000256" key="3">
    <source>
        <dbReference type="ARBA" id="ARBA00022576"/>
    </source>
</evidence>
<dbReference type="Gene3D" id="4.10.1250.10">
    <property type="entry name" value="Aminomethyltransferase fragment"/>
    <property type="match status" value="1"/>
</dbReference>
<dbReference type="InterPro" id="IPR006223">
    <property type="entry name" value="GcvT"/>
</dbReference>
<evidence type="ECO:0000256" key="1">
    <source>
        <dbReference type="ARBA" id="ARBA00008609"/>
    </source>
</evidence>
<comment type="catalytic activity">
    <reaction evidence="6 7">
        <text>N(6)-[(R)-S(8)-aminomethyldihydrolipoyl]-L-lysyl-[protein] + (6S)-5,6,7,8-tetrahydrofolate = N(6)-[(R)-dihydrolipoyl]-L-lysyl-[protein] + (6R)-5,10-methylene-5,6,7,8-tetrahydrofolate + NH4(+)</text>
        <dbReference type="Rhea" id="RHEA:16945"/>
        <dbReference type="Rhea" id="RHEA-COMP:10475"/>
        <dbReference type="Rhea" id="RHEA-COMP:10492"/>
        <dbReference type="ChEBI" id="CHEBI:15636"/>
        <dbReference type="ChEBI" id="CHEBI:28938"/>
        <dbReference type="ChEBI" id="CHEBI:57453"/>
        <dbReference type="ChEBI" id="CHEBI:83100"/>
        <dbReference type="ChEBI" id="CHEBI:83143"/>
        <dbReference type="EC" id="2.1.2.10"/>
    </reaction>
</comment>
<dbReference type="Gene3D" id="3.30.70.1400">
    <property type="entry name" value="Aminomethyltransferase beta-barrel domains"/>
    <property type="match status" value="1"/>
</dbReference>
<dbReference type="HOGENOM" id="CLU_007884_10_2_6"/>
<dbReference type="SUPFAM" id="SSF103025">
    <property type="entry name" value="Folate-binding domain"/>
    <property type="match status" value="1"/>
</dbReference>
<protein>
    <recommendedName>
        <fullName evidence="2 7">Aminomethyltransferase</fullName>
        <ecNumber evidence="2 7">2.1.2.10</ecNumber>
    </recommendedName>
    <alternativeName>
        <fullName evidence="5 7">Glycine cleavage system T protein</fullName>
    </alternativeName>
</protein>
<dbReference type="PANTHER" id="PTHR43757:SF2">
    <property type="entry name" value="AMINOMETHYLTRANSFERASE, MITOCHONDRIAL"/>
    <property type="match status" value="1"/>
</dbReference>
<feature type="domain" description="Aminomethyltransferase C-terminal" evidence="10">
    <location>
        <begin position="324"/>
        <end position="397"/>
    </location>
</feature>
<dbReference type="Gene3D" id="3.30.1360.120">
    <property type="entry name" value="Probable tRNA modification gtpase trme, domain 1"/>
    <property type="match status" value="1"/>
</dbReference>
<dbReference type="GO" id="GO:0005829">
    <property type="term" value="C:cytosol"/>
    <property type="evidence" value="ECO:0007669"/>
    <property type="project" value="TreeGrafter"/>
</dbReference>
<evidence type="ECO:0000259" key="9">
    <source>
        <dbReference type="Pfam" id="PF01571"/>
    </source>
</evidence>
<dbReference type="HAMAP" id="MF_00259">
    <property type="entry name" value="GcvT"/>
    <property type="match status" value="1"/>
</dbReference>
<dbReference type="GO" id="GO:0008483">
    <property type="term" value="F:transaminase activity"/>
    <property type="evidence" value="ECO:0007669"/>
    <property type="project" value="UniProtKB-KW"/>
</dbReference>
<name>L0DUP8_THIND</name>
<dbReference type="InterPro" id="IPR022903">
    <property type="entry name" value="GcvT_bac"/>
</dbReference>
<dbReference type="GO" id="GO:0008168">
    <property type="term" value="F:methyltransferase activity"/>
    <property type="evidence" value="ECO:0007669"/>
    <property type="project" value="UniProtKB-KW"/>
</dbReference>
<keyword evidence="3 7" id="KW-0032">Aminotransferase</keyword>
<evidence type="ECO:0000256" key="6">
    <source>
        <dbReference type="ARBA" id="ARBA00047665"/>
    </source>
</evidence>
<evidence type="ECO:0000259" key="10">
    <source>
        <dbReference type="Pfam" id="PF08669"/>
    </source>
</evidence>
<dbReference type="InterPro" id="IPR027266">
    <property type="entry name" value="TrmE/GcvT-like"/>
</dbReference>
<evidence type="ECO:0000313" key="11">
    <source>
        <dbReference type="EMBL" id="AGA32748.1"/>
    </source>
</evidence>
<comment type="function">
    <text evidence="7">The glycine cleavage system catalyzes the degradation of glycine.</text>
</comment>
<dbReference type="GO" id="GO:0005960">
    <property type="term" value="C:glycine cleavage complex"/>
    <property type="evidence" value="ECO:0007669"/>
    <property type="project" value="InterPro"/>
</dbReference>
<dbReference type="InterPro" id="IPR013977">
    <property type="entry name" value="GcvT_C"/>
</dbReference>
<dbReference type="NCBIfam" id="NF001567">
    <property type="entry name" value="PRK00389.1"/>
    <property type="match status" value="1"/>
</dbReference>
<dbReference type="PANTHER" id="PTHR43757">
    <property type="entry name" value="AMINOMETHYLTRANSFERASE"/>
    <property type="match status" value="1"/>
</dbReference>
<feature type="domain" description="GCVT N-terminal" evidence="9">
    <location>
        <begin position="51"/>
        <end position="301"/>
    </location>
</feature>
<dbReference type="PATRIC" id="fig|1255043.3.peg.1071"/>
<keyword evidence="12" id="KW-1185">Reference proteome</keyword>
<evidence type="ECO:0000256" key="8">
    <source>
        <dbReference type="PIRSR" id="PIRSR006487-1"/>
    </source>
</evidence>
<evidence type="ECO:0000256" key="4">
    <source>
        <dbReference type="ARBA" id="ARBA00022679"/>
    </source>
</evidence>
<proteinExistence type="inferred from homology"/>
<dbReference type="Proteomes" id="UP000010809">
    <property type="component" value="Chromosome"/>
</dbReference>
<accession>L0DUP8</accession>
<comment type="similarity">
    <text evidence="1 7">Belongs to the GcvT family.</text>
</comment>
<dbReference type="eggNOG" id="COG0404">
    <property type="taxonomic scope" value="Bacteria"/>
</dbReference>
<dbReference type="NCBIfam" id="TIGR00528">
    <property type="entry name" value="gcvT"/>
    <property type="match status" value="1"/>
</dbReference>
<dbReference type="InterPro" id="IPR029043">
    <property type="entry name" value="GcvT/YgfZ_C"/>
</dbReference>
<dbReference type="InterPro" id="IPR006222">
    <property type="entry name" value="GCVT_N"/>
</dbReference>
<dbReference type="FunFam" id="3.30.70.1400:FF:000001">
    <property type="entry name" value="Aminomethyltransferase"/>
    <property type="match status" value="1"/>
</dbReference>
<dbReference type="KEGG" id="tni:TVNIR_1064"/>
<dbReference type="STRING" id="1255043.TVNIR_1064"/>
<dbReference type="InterPro" id="IPR028896">
    <property type="entry name" value="GcvT/YgfZ/DmdA"/>
</dbReference>
<dbReference type="PIRSF" id="PIRSF006487">
    <property type="entry name" value="GcvT"/>
    <property type="match status" value="1"/>
</dbReference>
<reference evidence="11" key="1">
    <citation type="submission" date="2015-12" db="EMBL/GenBank/DDBJ databases">
        <authorList>
            <person name="Tikhonova T.V."/>
            <person name="Pavlov A.R."/>
            <person name="Beletsky A.V."/>
            <person name="Mardanov A.V."/>
            <person name="Sorokin D.Y."/>
            <person name="Ravin N.V."/>
            <person name="Popov V.O."/>
        </authorList>
    </citation>
    <scope>NUCLEOTIDE SEQUENCE</scope>
    <source>
        <strain evidence="11">DSM 14787</strain>
    </source>
</reference>
<sequence length="405" mass="43453">MRPTEGGVACNANSQVSGQRGGRWRTLSAALFVAIDAMLQGVRMTLKTTALHSAHQRAGARLVDFAGWEMPLHYGSQLEEHRAVRESAGVFDVSHMRVVDIQGVGAKDFLRRLLANDVAKLKSEGRALYSCMLNEQGGVLDDLIVYLRGDESYRAVVNAATAEGDIAHMRALADPATVRIEVRAELALLAVQGPDAVSRTLPLLPGDLRVAGERRPFSAVWNDDWMVARTGYTGEDGFEIMLPAATAESLWEALLAAGVRPVGLGARDTLRLEAGMNLYGTDMDTTTTPLVSNLGWTVAWEPEDRAFIGREALERQRAEGVPEKLVGLVLEGRGVLRGGTRIETEAGNGVVTSGSFSPTLGVSIALARIPAASANATLTAHLRGKPHPVRVVKPVFVRHGKSQIG</sequence>
<dbReference type="EMBL" id="CP003989">
    <property type="protein sequence ID" value="AGA32748.1"/>
    <property type="molecule type" value="Genomic_DNA"/>
</dbReference>
<keyword evidence="4 7" id="KW-0808">Transferase</keyword>
<dbReference type="AlphaFoldDB" id="L0DUP8"/>
<organism evidence="11 12">
    <name type="scientific">Thioalkalivibrio nitratireducens (strain DSM 14787 / UNIQEM 213 / ALEN2)</name>
    <dbReference type="NCBI Taxonomy" id="1255043"/>
    <lineage>
        <taxon>Bacteria</taxon>
        <taxon>Pseudomonadati</taxon>
        <taxon>Pseudomonadota</taxon>
        <taxon>Gammaproteobacteria</taxon>
        <taxon>Chromatiales</taxon>
        <taxon>Ectothiorhodospiraceae</taxon>
        <taxon>Thioalkalivibrio</taxon>
    </lineage>
</organism>
<gene>
    <name evidence="11" type="primary">gcvT [H]</name>
    <name evidence="7" type="synonym">gcvT</name>
    <name evidence="11" type="ordered locus">TVNIR_1064</name>
</gene>
<dbReference type="SUPFAM" id="SSF101790">
    <property type="entry name" value="Aminomethyltransferase beta-barrel domain"/>
    <property type="match status" value="1"/>
</dbReference>
<evidence type="ECO:0000256" key="7">
    <source>
        <dbReference type="HAMAP-Rule" id="MF_00259"/>
    </source>
</evidence>
<comment type="subunit">
    <text evidence="7">The glycine cleavage system is composed of four proteins: P, T, L and H.</text>
</comment>
<dbReference type="EC" id="2.1.2.10" evidence="2 7"/>
<dbReference type="GO" id="GO:0004047">
    <property type="term" value="F:aminomethyltransferase activity"/>
    <property type="evidence" value="ECO:0007669"/>
    <property type="project" value="UniProtKB-UniRule"/>
</dbReference>
<dbReference type="GO" id="GO:0032259">
    <property type="term" value="P:methylation"/>
    <property type="evidence" value="ECO:0007669"/>
    <property type="project" value="UniProtKB-KW"/>
</dbReference>
<dbReference type="Gene3D" id="2.40.30.110">
    <property type="entry name" value="Aminomethyltransferase beta-barrel domains"/>
    <property type="match status" value="1"/>
</dbReference>
<dbReference type="Pfam" id="PF01571">
    <property type="entry name" value="GCV_T"/>
    <property type="match status" value="1"/>
</dbReference>
<dbReference type="GO" id="GO:0019464">
    <property type="term" value="P:glycine decarboxylation via glycine cleavage system"/>
    <property type="evidence" value="ECO:0007669"/>
    <property type="project" value="UniProtKB-UniRule"/>
</dbReference>
<evidence type="ECO:0000313" key="12">
    <source>
        <dbReference type="Proteomes" id="UP000010809"/>
    </source>
</evidence>
<evidence type="ECO:0000256" key="2">
    <source>
        <dbReference type="ARBA" id="ARBA00012616"/>
    </source>
</evidence>
<feature type="binding site" evidence="8">
    <location>
        <position position="239"/>
    </location>
    <ligand>
        <name>substrate</name>
    </ligand>
</feature>